<dbReference type="SUPFAM" id="SSF56112">
    <property type="entry name" value="Protein kinase-like (PK-like)"/>
    <property type="match status" value="1"/>
</dbReference>
<feature type="signal peptide" evidence="10">
    <location>
        <begin position="1"/>
        <end position="24"/>
    </location>
</feature>
<dbReference type="CDD" id="cd00028">
    <property type="entry name" value="B_lectin"/>
    <property type="match status" value="1"/>
</dbReference>
<dbReference type="SUPFAM" id="SSF51110">
    <property type="entry name" value="alpha-D-mannose-specific plant lectins"/>
    <property type="match status" value="1"/>
</dbReference>
<gene>
    <name evidence="13" type="ORF">SADUNF_Sadunf16G0273500</name>
</gene>
<dbReference type="Gene3D" id="2.90.10.10">
    <property type="entry name" value="Bulb-type lectin domain"/>
    <property type="match status" value="1"/>
</dbReference>
<dbReference type="InterPro" id="IPR000858">
    <property type="entry name" value="S_locus_glycoprot_dom"/>
</dbReference>
<evidence type="ECO:0000256" key="2">
    <source>
        <dbReference type="ARBA" id="ARBA00022553"/>
    </source>
</evidence>
<dbReference type="InterPro" id="IPR003609">
    <property type="entry name" value="Pan_app"/>
</dbReference>
<comment type="caution">
    <text evidence="13">The sequence shown here is derived from an EMBL/GenBank/DDBJ whole genome shotgun (WGS) entry which is preliminary data.</text>
</comment>
<dbReference type="AlphaFoldDB" id="A0A835JB45"/>
<feature type="chain" id="PRO_5032346107" evidence="10">
    <location>
        <begin position="25"/>
        <end position="583"/>
    </location>
</feature>
<comment type="subcellular location">
    <subcellularLocation>
        <location evidence="1">Membrane</location>
        <topology evidence="1">Single-pass membrane protein</topology>
    </subcellularLocation>
</comment>
<evidence type="ECO:0000256" key="10">
    <source>
        <dbReference type="SAM" id="SignalP"/>
    </source>
</evidence>
<keyword evidence="3" id="KW-0812">Transmembrane</keyword>
<sequence length="583" mass="65391">MERAMACVPILVFCFLSLQNRVTATAIDIINTTQFIRDGDTIVSANGTYELGFLSPGKSKNRYLGIWYGKIPVQTVVWVANREAPLNDSLGALKITNKGILTLLDRSGSVIWSSSTSRPARNPAAQLLESGNLVVKEEGDNNLENSLWQSFEHPTDTILPGMKLGRSRVTGMEWSMTSWKSPDDPSKGNITCKLAPYGYPEIIVMDGSEVMYRSGLWDGLRFSGVPNIKPNPIYKYEFVYNEKEIFYRERLVDKSMYWRFMTSQDGDVPSFAWIEKKKKWLLYETANTDNCDRYALCGANGFCNIQSSPVCACLNGFVPKSQADWDLTDWSNGCVRKTPLNCSGDGFRKLAGVKMPETKSTWFSNTMNLRECKNKCLENCSCTAYSNLDIRNGGSGCLLWFGDLIDIRVFSENEQEIYIRMAGSELAPPAGQIANSLQRSANQMHKEDLELPMFDLGTMACATNNFSVENKLGEGGFGSVYKAWRLLKEKRPLELATESLLITCNLSEVLRSIHVGLLCVQENPEDRPNMSDVDLMLRDDNTLPQPKQPGFFTERDLNEASYSSNLSKPYSVNECSISELIPR</sequence>
<keyword evidence="6" id="KW-0472">Membrane</keyword>
<evidence type="ECO:0000256" key="8">
    <source>
        <dbReference type="ARBA" id="ARBA00023170"/>
    </source>
</evidence>
<dbReference type="CDD" id="cd01098">
    <property type="entry name" value="PAN_AP_plant"/>
    <property type="match status" value="1"/>
</dbReference>
<evidence type="ECO:0000256" key="6">
    <source>
        <dbReference type="ARBA" id="ARBA00023136"/>
    </source>
</evidence>
<evidence type="ECO:0000256" key="5">
    <source>
        <dbReference type="ARBA" id="ARBA00022989"/>
    </source>
</evidence>
<keyword evidence="9" id="KW-0325">Glycoprotein</keyword>
<dbReference type="SMART" id="SM00473">
    <property type="entry name" value="PAN_AP"/>
    <property type="match status" value="1"/>
</dbReference>
<dbReference type="InterPro" id="IPR011009">
    <property type="entry name" value="Kinase-like_dom_sf"/>
</dbReference>
<evidence type="ECO:0000256" key="1">
    <source>
        <dbReference type="ARBA" id="ARBA00004167"/>
    </source>
</evidence>
<dbReference type="Gene3D" id="3.50.4.10">
    <property type="entry name" value="Hepatocyte Growth Factor"/>
    <property type="match status" value="1"/>
</dbReference>
<dbReference type="PROSITE" id="PS50927">
    <property type="entry name" value="BULB_LECTIN"/>
    <property type="match status" value="1"/>
</dbReference>
<reference evidence="13 14" key="1">
    <citation type="submission" date="2020-10" db="EMBL/GenBank/DDBJ databases">
        <title>Plant Genome Project.</title>
        <authorList>
            <person name="Zhang R.-G."/>
        </authorList>
    </citation>
    <scope>NUCLEOTIDE SEQUENCE [LARGE SCALE GENOMIC DNA]</scope>
    <source>
        <strain evidence="13">FAFU-HL-1</strain>
        <tissue evidence="13">Leaf</tissue>
    </source>
</reference>
<dbReference type="OrthoDB" id="844127at2759"/>
<keyword evidence="5" id="KW-1133">Transmembrane helix</keyword>
<dbReference type="Pfam" id="PF11883">
    <property type="entry name" value="DUF3403"/>
    <property type="match status" value="1"/>
</dbReference>
<evidence type="ECO:0000259" key="12">
    <source>
        <dbReference type="PROSITE" id="PS50948"/>
    </source>
</evidence>
<evidence type="ECO:0000259" key="11">
    <source>
        <dbReference type="PROSITE" id="PS50927"/>
    </source>
</evidence>
<evidence type="ECO:0000256" key="7">
    <source>
        <dbReference type="ARBA" id="ARBA00023157"/>
    </source>
</evidence>
<keyword evidence="8" id="KW-0675">Receptor</keyword>
<dbReference type="Proteomes" id="UP000657918">
    <property type="component" value="Chromosome 16"/>
</dbReference>
<dbReference type="InterPro" id="IPR001480">
    <property type="entry name" value="Bulb-type_lectin_dom"/>
</dbReference>
<keyword evidence="7" id="KW-1015">Disulfide bond</keyword>
<dbReference type="Pfam" id="PF00954">
    <property type="entry name" value="S_locus_glycop"/>
    <property type="match status" value="1"/>
</dbReference>
<dbReference type="Gene3D" id="3.30.200.20">
    <property type="entry name" value="Phosphorylase Kinase, domain 1"/>
    <property type="match status" value="1"/>
</dbReference>
<evidence type="ECO:0000256" key="9">
    <source>
        <dbReference type="ARBA" id="ARBA00023180"/>
    </source>
</evidence>
<dbReference type="FunFam" id="3.50.4.10:FF:000002">
    <property type="entry name" value="G-type lectin S-receptor-like serine/threonine-protein kinase"/>
    <property type="match status" value="1"/>
</dbReference>
<evidence type="ECO:0000313" key="14">
    <source>
        <dbReference type="Proteomes" id="UP000657918"/>
    </source>
</evidence>
<dbReference type="Pfam" id="PF01453">
    <property type="entry name" value="B_lectin"/>
    <property type="match status" value="1"/>
</dbReference>
<feature type="domain" description="Apple" evidence="12">
    <location>
        <begin position="342"/>
        <end position="422"/>
    </location>
</feature>
<dbReference type="InterPro" id="IPR036426">
    <property type="entry name" value="Bulb-type_lectin_dom_sf"/>
</dbReference>
<dbReference type="GO" id="GO:0004674">
    <property type="term" value="F:protein serine/threonine kinase activity"/>
    <property type="evidence" value="ECO:0007669"/>
    <property type="project" value="InterPro"/>
</dbReference>
<name>A0A835JB45_9ROSI</name>
<keyword evidence="4 10" id="KW-0732">Signal</keyword>
<proteinExistence type="predicted"/>
<dbReference type="PANTHER" id="PTHR32444">
    <property type="entry name" value="BULB-TYPE LECTIN DOMAIN-CONTAINING PROTEIN"/>
    <property type="match status" value="1"/>
</dbReference>
<dbReference type="InterPro" id="IPR021820">
    <property type="entry name" value="S-locus_recpt_kinase_C"/>
</dbReference>
<dbReference type="GO" id="GO:0048544">
    <property type="term" value="P:recognition of pollen"/>
    <property type="evidence" value="ECO:0007669"/>
    <property type="project" value="InterPro"/>
</dbReference>
<dbReference type="EMBL" id="JADGMS010000016">
    <property type="protein sequence ID" value="KAF9666868.1"/>
    <property type="molecule type" value="Genomic_DNA"/>
</dbReference>
<evidence type="ECO:0000256" key="4">
    <source>
        <dbReference type="ARBA" id="ARBA00022729"/>
    </source>
</evidence>
<keyword evidence="2" id="KW-0597">Phosphoprotein</keyword>
<keyword evidence="14" id="KW-1185">Reference proteome</keyword>
<feature type="domain" description="Bulb-type lectin" evidence="11">
    <location>
        <begin position="27"/>
        <end position="148"/>
    </location>
</feature>
<evidence type="ECO:0000313" key="13">
    <source>
        <dbReference type="EMBL" id="KAF9666868.1"/>
    </source>
</evidence>
<dbReference type="Pfam" id="PF08276">
    <property type="entry name" value="PAN_2"/>
    <property type="match status" value="1"/>
</dbReference>
<organism evidence="13 14">
    <name type="scientific">Salix dunnii</name>
    <dbReference type="NCBI Taxonomy" id="1413687"/>
    <lineage>
        <taxon>Eukaryota</taxon>
        <taxon>Viridiplantae</taxon>
        <taxon>Streptophyta</taxon>
        <taxon>Embryophyta</taxon>
        <taxon>Tracheophyta</taxon>
        <taxon>Spermatophyta</taxon>
        <taxon>Magnoliopsida</taxon>
        <taxon>eudicotyledons</taxon>
        <taxon>Gunneridae</taxon>
        <taxon>Pentapetalae</taxon>
        <taxon>rosids</taxon>
        <taxon>fabids</taxon>
        <taxon>Malpighiales</taxon>
        <taxon>Salicaceae</taxon>
        <taxon>Saliceae</taxon>
        <taxon>Salix</taxon>
    </lineage>
</organism>
<dbReference type="PROSITE" id="PS50948">
    <property type="entry name" value="PAN"/>
    <property type="match status" value="1"/>
</dbReference>
<protein>
    <submittedName>
        <fullName evidence="13">Uncharacterized protein</fullName>
    </submittedName>
</protein>
<accession>A0A835JB45</accession>
<dbReference type="FunFam" id="2.90.10.10:FF:000004">
    <property type="entry name" value="G-type lectin S-receptor-like serine/threonine-protein kinase"/>
    <property type="match status" value="1"/>
</dbReference>
<dbReference type="SMART" id="SM00108">
    <property type="entry name" value="B_lectin"/>
    <property type="match status" value="1"/>
</dbReference>
<dbReference type="GO" id="GO:0016020">
    <property type="term" value="C:membrane"/>
    <property type="evidence" value="ECO:0007669"/>
    <property type="project" value="UniProtKB-SubCell"/>
</dbReference>
<dbReference type="PANTHER" id="PTHR32444:SF183">
    <property type="entry name" value="APPLE DOMAIN-CONTAINING PROTEIN"/>
    <property type="match status" value="1"/>
</dbReference>
<evidence type="ECO:0000256" key="3">
    <source>
        <dbReference type="ARBA" id="ARBA00022692"/>
    </source>
</evidence>